<keyword evidence="7" id="KW-1185">Reference proteome</keyword>
<dbReference type="Proteomes" id="UP000829720">
    <property type="component" value="Unassembled WGS sequence"/>
</dbReference>
<dbReference type="InterPro" id="IPR002035">
    <property type="entry name" value="VWF_A"/>
</dbReference>
<dbReference type="FunFam" id="3.40.50.410:FF:000027">
    <property type="entry name" value="collagen alpha-2(VI) chain isoform X1"/>
    <property type="match status" value="1"/>
</dbReference>
<dbReference type="SMART" id="SM00327">
    <property type="entry name" value="VWA"/>
    <property type="match status" value="2"/>
</dbReference>
<dbReference type="Gene3D" id="3.40.50.410">
    <property type="entry name" value="von Willebrand factor, type A domain"/>
    <property type="match status" value="2"/>
</dbReference>
<accession>A0A8T3DQ21</accession>
<evidence type="ECO:0000256" key="4">
    <source>
        <dbReference type="ARBA" id="ARBA00044000"/>
    </source>
</evidence>
<dbReference type="PROSITE" id="PS50234">
    <property type="entry name" value="VWFA"/>
    <property type="match status" value="2"/>
</dbReference>
<dbReference type="FunFam" id="3.40.50.410:FF:000052">
    <property type="entry name" value="collagen alpha-2(VI) chain isoform X1"/>
    <property type="match status" value="1"/>
</dbReference>
<sequence length="551" mass="60909">MCEELLTARQVILMNVFYSVNQENEAPVDLLVMMDIKGARETKDCQDLLVLLVTKGNQGWWGVLETLVMLDQGGILAHLDSRVIKEGLDSAILDQEDPREIGGTKGLQDQVEAGETVGLKASLGLKEILGKPGHPGEPGSRGIQGGLDCEKLCGALDIVFVIDGSESVGLTNFTLEKNFIISTINRLGSIAKDPSSGTGTRVGVVQYSHSGTFQVIQLNDPKIDSMAALKDAVKRLEWIAGGTWTPSAINFTYNNLVNGRLRAQAKITTVVITDGRYDPRDNDTLLTSLCSKNIEVNAIGIGDMFNQQVHNKTIWSIACNVSSRIMIMRHFVDLMADEFVKKIQDMLCPEMVVAECNNRPVDLVFLLDGSERLGEKNFHLALKFVKSVVDREELNLTRSNNEEMNARVALLLYGNENDQRVAINFTYNLELNTDNLKNMSYIDESSDVGAAIIYAINNIITKGDQRLVRDNAELSFVFITDGLMATNHLDEAVSAMRRVEGVPTVIAMGSDVDEEVLTKIVKGDQSAIFRGPDFSHLSKPNFFERFIRWIC</sequence>
<comment type="caution">
    <text evidence="6">The sequence shown here is derived from an EMBL/GenBank/DDBJ whole genome shotgun (WGS) entry which is preliminary data.</text>
</comment>
<gene>
    <name evidence="6" type="ORF">AGOR_G00071110</name>
</gene>
<reference evidence="6" key="1">
    <citation type="submission" date="2021-01" db="EMBL/GenBank/DDBJ databases">
        <authorList>
            <person name="Zahm M."/>
            <person name="Roques C."/>
            <person name="Cabau C."/>
            <person name="Klopp C."/>
            <person name="Donnadieu C."/>
            <person name="Jouanno E."/>
            <person name="Lampietro C."/>
            <person name="Louis A."/>
            <person name="Herpin A."/>
            <person name="Echchiki A."/>
            <person name="Berthelot C."/>
            <person name="Parey E."/>
            <person name="Roest-Crollius H."/>
            <person name="Braasch I."/>
            <person name="Postlethwait J."/>
            <person name="Bobe J."/>
            <person name="Montfort J."/>
            <person name="Bouchez O."/>
            <person name="Begum T."/>
            <person name="Mejri S."/>
            <person name="Adams A."/>
            <person name="Chen W.-J."/>
            <person name="Guiguen Y."/>
        </authorList>
    </citation>
    <scope>NUCLEOTIDE SEQUENCE</scope>
    <source>
        <tissue evidence="6">Blood</tissue>
    </source>
</reference>
<dbReference type="Pfam" id="PF00092">
    <property type="entry name" value="VWA"/>
    <property type="match status" value="2"/>
</dbReference>
<evidence type="ECO:0000256" key="1">
    <source>
        <dbReference type="ARBA" id="ARBA00022729"/>
    </source>
</evidence>
<comment type="function">
    <text evidence="3">Collagen VI acts as a cell-binding protein.</text>
</comment>
<feature type="domain" description="VWFA" evidence="5">
    <location>
        <begin position="157"/>
        <end position="343"/>
    </location>
</feature>
<dbReference type="InterPro" id="IPR052229">
    <property type="entry name" value="Collagen-VI/PIF"/>
</dbReference>
<dbReference type="PANTHER" id="PTHR22588">
    <property type="entry name" value="VWFA DOMAIN-CONTAINING PROTEIN"/>
    <property type="match status" value="1"/>
</dbReference>
<evidence type="ECO:0000256" key="3">
    <source>
        <dbReference type="ARBA" id="ARBA00043858"/>
    </source>
</evidence>
<proteinExistence type="inferred from homology"/>
<dbReference type="SUPFAM" id="SSF53300">
    <property type="entry name" value="vWA-like"/>
    <property type="match status" value="2"/>
</dbReference>
<keyword evidence="2" id="KW-0176">Collagen</keyword>
<name>A0A8T3DQ21_9TELE</name>
<dbReference type="EMBL" id="JAERUA010000006">
    <property type="protein sequence ID" value="KAI1898320.1"/>
    <property type="molecule type" value="Genomic_DNA"/>
</dbReference>
<dbReference type="OrthoDB" id="9944853at2759"/>
<protein>
    <recommendedName>
        <fullName evidence="5">VWFA domain-containing protein</fullName>
    </recommendedName>
</protein>
<evidence type="ECO:0000313" key="6">
    <source>
        <dbReference type="EMBL" id="KAI1898320.1"/>
    </source>
</evidence>
<organism evidence="6 7">
    <name type="scientific">Albula goreensis</name>
    <dbReference type="NCBI Taxonomy" id="1534307"/>
    <lineage>
        <taxon>Eukaryota</taxon>
        <taxon>Metazoa</taxon>
        <taxon>Chordata</taxon>
        <taxon>Craniata</taxon>
        <taxon>Vertebrata</taxon>
        <taxon>Euteleostomi</taxon>
        <taxon>Actinopterygii</taxon>
        <taxon>Neopterygii</taxon>
        <taxon>Teleostei</taxon>
        <taxon>Albuliformes</taxon>
        <taxon>Albulidae</taxon>
        <taxon>Albula</taxon>
    </lineage>
</organism>
<dbReference type="PRINTS" id="PR00453">
    <property type="entry name" value="VWFADOMAIN"/>
</dbReference>
<dbReference type="GO" id="GO:0005581">
    <property type="term" value="C:collagen trimer"/>
    <property type="evidence" value="ECO:0007669"/>
    <property type="project" value="UniProtKB-KW"/>
</dbReference>
<dbReference type="AlphaFoldDB" id="A0A8T3DQ21"/>
<feature type="domain" description="VWFA" evidence="5">
    <location>
        <begin position="362"/>
        <end position="546"/>
    </location>
</feature>
<dbReference type="PANTHER" id="PTHR22588:SF15">
    <property type="entry name" value="VWFA DOMAIN-CONTAINING PROTEIN"/>
    <property type="match status" value="1"/>
</dbReference>
<dbReference type="InterPro" id="IPR036465">
    <property type="entry name" value="vWFA_dom_sf"/>
</dbReference>
<evidence type="ECO:0000259" key="5">
    <source>
        <dbReference type="PROSITE" id="PS50234"/>
    </source>
</evidence>
<evidence type="ECO:0000256" key="2">
    <source>
        <dbReference type="ARBA" id="ARBA00023119"/>
    </source>
</evidence>
<evidence type="ECO:0000313" key="7">
    <source>
        <dbReference type="Proteomes" id="UP000829720"/>
    </source>
</evidence>
<comment type="similarity">
    <text evidence="4">Belongs to the type VI collagen family.</text>
</comment>
<keyword evidence="1" id="KW-0732">Signal</keyword>